<keyword evidence="7" id="KW-0328">Glycosyltransferase</keyword>
<evidence type="ECO:0000256" key="8">
    <source>
        <dbReference type="ARBA" id="ARBA00022679"/>
    </source>
</evidence>
<dbReference type="Gene3D" id="3.40.50.12610">
    <property type="match status" value="1"/>
</dbReference>
<evidence type="ECO:0000256" key="3">
    <source>
        <dbReference type="ARBA" id="ARBA00004127"/>
    </source>
</evidence>
<feature type="transmembrane region" description="Helical" evidence="17">
    <location>
        <begin position="405"/>
        <end position="425"/>
    </location>
</feature>
<feature type="transmembrane region" description="Helical" evidence="17">
    <location>
        <begin position="313"/>
        <end position="330"/>
    </location>
</feature>
<keyword evidence="14" id="KW-0464">Manganese</keyword>
<feature type="compositionally biased region" description="Basic and acidic residues" evidence="16">
    <location>
        <begin position="1"/>
        <end position="24"/>
    </location>
</feature>
<evidence type="ECO:0000256" key="7">
    <source>
        <dbReference type="ARBA" id="ARBA00022676"/>
    </source>
</evidence>
<dbReference type="AlphaFoldDB" id="G0UMF8"/>
<comment type="cofactor">
    <cofactor evidence="1">
        <name>Mn(2+)</name>
        <dbReference type="ChEBI" id="CHEBI:29035"/>
    </cofactor>
</comment>
<evidence type="ECO:0000256" key="13">
    <source>
        <dbReference type="ARBA" id="ARBA00023136"/>
    </source>
</evidence>
<keyword evidence="8 20" id="KW-0808">Transferase</keyword>
<dbReference type="UniPathway" id="UPA00378"/>
<dbReference type="Pfam" id="PF02516">
    <property type="entry name" value="STT3"/>
    <property type="match status" value="1"/>
</dbReference>
<dbReference type="InterPro" id="IPR048307">
    <property type="entry name" value="STT3_N"/>
</dbReference>
<organism evidence="20">
    <name type="scientific">Trypanosoma congolense (strain IL3000)</name>
    <dbReference type="NCBI Taxonomy" id="1068625"/>
    <lineage>
        <taxon>Eukaryota</taxon>
        <taxon>Discoba</taxon>
        <taxon>Euglenozoa</taxon>
        <taxon>Kinetoplastea</taxon>
        <taxon>Metakinetoplastina</taxon>
        <taxon>Trypanosomatida</taxon>
        <taxon>Trypanosomatidae</taxon>
        <taxon>Trypanosoma</taxon>
        <taxon>Nannomonas</taxon>
    </lineage>
</organism>
<keyword evidence="13 17" id="KW-0472">Membrane</keyword>
<evidence type="ECO:0000256" key="2">
    <source>
        <dbReference type="ARBA" id="ARBA00001946"/>
    </source>
</evidence>
<dbReference type="InterPro" id="IPR048999">
    <property type="entry name" value="STT3-PglB_core"/>
</dbReference>
<feature type="region of interest" description="Disordered" evidence="16">
    <location>
        <begin position="487"/>
        <end position="515"/>
    </location>
</feature>
<name>G0UMF8_TRYCI</name>
<gene>
    <name evidence="20" type="ORF">TCIL3000_5_530</name>
</gene>
<evidence type="ECO:0000259" key="18">
    <source>
        <dbReference type="Pfam" id="PF02516"/>
    </source>
</evidence>
<evidence type="ECO:0000256" key="6">
    <source>
        <dbReference type="ARBA" id="ARBA00012605"/>
    </source>
</evidence>
<dbReference type="InterPro" id="IPR003674">
    <property type="entry name" value="Oligo_trans_STT3"/>
</dbReference>
<evidence type="ECO:0000256" key="5">
    <source>
        <dbReference type="ARBA" id="ARBA00010810"/>
    </source>
</evidence>
<comment type="catalytic activity">
    <reaction evidence="15">
        <text>a di-trans,poly-cis-dolichyl diphosphooligosaccharide + L-asparaginyl-[protein] = N(4)-(oligosaccharide-(1-&gt;4)-N-acetyl-beta-D-glucosaminyl-(1-&gt;4)-N-acetyl-beta-D-glucosaminyl)-L-asparaginyl-[protein] + a di-trans,poly-cis-dolichyl diphosphate + H(+)</text>
        <dbReference type="Rhea" id="RHEA:22980"/>
        <dbReference type="Rhea" id="RHEA-COMP:12804"/>
        <dbReference type="Rhea" id="RHEA-COMP:12805"/>
        <dbReference type="Rhea" id="RHEA-COMP:19506"/>
        <dbReference type="Rhea" id="RHEA-COMP:19509"/>
        <dbReference type="ChEBI" id="CHEBI:15378"/>
        <dbReference type="ChEBI" id="CHEBI:50347"/>
        <dbReference type="ChEBI" id="CHEBI:57497"/>
        <dbReference type="ChEBI" id="CHEBI:57570"/>
        <dbReference type="ChEBI" id="CHEBI:132529"/>
        <dbReference type="EC" id="2.4.99.18"/>
    </reaction>
</comment>
<keyword evidence="9 17" id="KW-0812">Transmembrane</keyword>
<dbReference type="FunFam" id="3.40.50.12610:FF:000003">
    <property type="entry name" value="Oligosaccharyl transferase-like protein"/>
    <property type="match status" value="1"/>
</dbReference>
<feature type="transmembrane region" description="Helical" evidence="17">
    <location>
        <begin position="153"/>
        <end position="174"/>
    </location>
</feature>
<keyword evidence="10" id="KW-0479">Metal-binding</keyword>
<evidence type="ECO:0000256" key="9">
    <source>
        <dbReference type="ARBA" id="ARBA00022692"/>
    </source>
</evidence>
<evidence type="ECO:0000256" key="15">
    <source>
        <dbReference type="ARBA" id="ARBA00048829"/>
    </source>
</evidence>
<comment type="cofactor">
    <cofactor evidence="2">
        <name>Mg(2+)</name>
        <dbReference type="ChEBI" id="CHEBI:18420"/>
    </cofactor>
</comment>
<feature type="domain" description="Oligosaccharyl transferase STT3 N-terminal" evidence="18">
    <location>
        <begin position="76"/>
        <end position="465"/>
    </location>
</feature>
<dbReference type="EMBL" id="HE575318">
    <property type="protein sequence ID" value="CCC90364.1"/>
    <property type="molecule type" value="Genomic_DNA"/>
</dbReference>
<sequence length="823" mass="91641">MGKGEKSATAKGAPRDDTAVERKAAKGSPPATDKSGTKSNGSLVPGWVLSIVSTLASILILGYSIYRAYDIRLISVRIYGEIIHEFDPWFNYRATQYLSDNGWKAFFQWFDYMSWYPLGRPVGTTIFPGMQITGVAIHRALEAIGAGMSINKICVYMPAWFGSIATLLAGLIAYEASGSLSTMGFAAYFFSIAPAHLMRSMAGEFDNECVAMAAMLLTFYSWVRSLRSDGSWPIGALAGIAYGYMVSTWGGYIFVLNMVALHAAVSVLLDWARGTYSPSLLKAYSLFFVIGTAIAVCVPPVEWTPFRSLEQLTALLVFVFMWALHFSETLRIRARVPIHSARTIQIRARVFMGTLLLLMVGACYLWGIGYFKPFSSRVRALFVKHTRTGNPLVDSVAEHLSSSPVMRFLVIFMCASMGGGFILLSVASGVRYSAGASFLQLYSVVAYYFSLKMSRLLLLTAPVAAILTGFVVGSAVDLAVDVFGERSSGVSDPTGSRGRSRGKEPEQSLSSEKPSRSPFYCLWRWLFSSKPLAGRGFVIGLICLCGTMFLGSDFRSHSEEFAVSMSSPQLVFRWTVGGRDILVDDYYVSYLWLRDNTPQDARVLSWWDYGYQITGIGNRTTLADGNTWNHEHIATIGKMLTSPVKESHALIRHLADYVLVWSAKQRGDLLKSPHMARIGNSVYRDICSLEDPLCTQFGFYDGNLNKPTPMMKRSLLYNFHTFGTDGGRTKLDSSMFQLVYVSKFGLVKIYKVMNVSLESKAWIANPKNRKCDPPGSWICSGQYPPAEEIQDMLAKRINYEQLEDFNRRNRSDAYYKAYMRQMG</sequence>
<dbReference type="GO" id="GO:0016020">
    <property type="term" value="C:membrane"/>
    <property type="evidence" value="ECO:0007669"/>
    <property type="project" value="InterPro"/>
</dbReference>
<evidence type="ECO:0000256" key="17">
    <source>
        <dbReference type="SAM" id="Phobius"/>
    </source>
</evidence>
<reference evidence="20" key="1">
    <citation type="journal article" date="2012" name="Proc. Natl. Acad. Sci. U.S.A.">
        <title>Antigenic diversity is generated by distinct evolutionary mechanisms in African trypanosome species.</title>
        <authorList>
            <person name="Jackson A.P."/>
            <person name="Berry A."/>
            <person name="Aslett M."/>
            <person name="Allison H.C."/>
            <person name="Burton P."/>
            <person name="Vavrova-Anderson J."/>
            <person name="Brown R."/>
            <person name="Browne H."/>
            <person name="Corton N."/>
            <person name="Hauser H."/>
            <person name="Gamble J."/>
            <person name="Gilderthorp R."/>
            <person name="Marcello L."/>
            <person name="McQuillan J."/>
            <person name="Otto T.D."/>
            <person name="Quail M.A."/>
            <person name="Sanders M.J."/>
            <person name="van Tonder A."/>
            <person name="Ginger M.L."/>
            <person name="Field M.C."/>
            <person name="Barry J.D."/>
            <person name="Hertz-Fowler C."/>
            <person name="Berriman M."/>
        </authorList>
    </citation>
    <scope>NUCLEOTIDE SEQUENCE</scope>
    <source>
        <strain evidence="20">IL3000</strain>
    </source>
</reference>
<evidence type="ECO:0000256" key="12">
    <source>
        <dbReference type="ARBA" id="ARBA00022989"/>
    </source>
</evidence>
<accession>G0UMF8</accession>
<feature type="transmembrane region" description="Helical" evidence="17">
    <location>
        <begin position="47"/>
        <end position="66"/>
    </location>
</feature>
<feature type="transmembrane region" description="Helical" evidence="17">
    <location>
        <begin position="350"/>
        <end position="371"/>
    </location>
</feature>
<keyword evidence="11" id="KW-0460">Magnesium</keyword>
<dbReference type="Pfam" id="PF21436">
    <property type="entry name" value="STT3-PglB_core"/>
    <property type="match status" value="1"/>
</dbReference>
<dbReference type="EC" id="2.4.99.18" evidence="6"/>
<evidence type="ECO:0000259" key="19">
    <source>
        <dbReference type="Pfam" id="PF21436"/>
    </source>
</evidence>
<dbReference type="GO" id="GO:0046872">
    <property type="term" value="F:metal ion binding"/>
    <property type="evidence" value="ECO:0007669"/>
    <property type="project" value="UniProtKB-KW"/>
</dbReference>
<dbReference type="PANTHER" id="PTHR13872">
    <property type="entry name" value="DOLICHYL-DIPHOSPHOOLIGOSACCHARIDE--PROTEIN GLYCOSYLTRANSFERASE SUBUNIT"/>
    <property type="match status" value="1"/>
</dbReference>
<evidence type="ECO:0000256" key="14">
    <source>
        <dbReference type="ARBA" id="ARBA00023211"/>
    </source>
</evidence>
<proteinExistence type="inferred from homology"/>
<evidence type="ECO:0000256" key="4">
    <source>
        <dbReference type="ARBA" id="ARBA00004922"/>
    </source>
</evidence>
<keyword evidence="12 17" id="KW-1133">Transmembrane helix</keyword>
<comment type="pathway">
    <text evidence="4">Protein modification; protein glycosylation.</text>
</comment>
<dbReference type="PANTHER" id="PTHR13872:SF1">
    <property type="entry name" value="DOLICHYL-DIPHOSPHOOLIGOSACCHARIDE--PROTEIN GLYCOSYLTRANSFERASE SUBUNIT STT3B"/>
    <property type="match status" value="1"/>
</dbReference>
<evidence type="ECO:0000256" key="11">
    <source>
        <dbReference type="ARBA" id="ARBA00022842"/>
    </source>
</evidence>
<feature type="transmembrane region" description="Helical" evidence="17">
    <location>
        <begin position="456"/>
        <end position="480"/>
    </location>
</feature>
<evidence type="ECO:0000256" key="10">
    <source>
        <dbReference type="ARBA" id="ARBA00022723"/>
    </source>
</evidence>
<comment type="similarity">
    <text evidence="5">Belongs to the STT3 family.</text>
</comment>
<dbReference type="GO" id="GO:0004579">
    <property type="term" value="F:dolichyl-diphosphooligosaccharide-protein glycotransferase activity"/>
    <property type="evidence" value="ECO:0007669"/>
    <property type="project" value="UniProtKB-EC"/>
</dbReference>
<feature type="region of interest" description="Disordered" evidence="16">
    <location>
        <begin position="1"/>
        <end position="39"/>
    </location>
</feature>
<dbReference type="VEuPathDB" id="TriTrypDB:TcIL3000_5_530"/>
<protein>
    <recommendedName>
        <fullName evidence="6">dolichyl-diphosphooligosaccharide--protein glycotransferase</fullName>
        <ecNumber evidence="6">2.4.99.18</ecNumber>
    </recommendedName>
</protein>
<evidence type="ECO:0000256" key="1">
    <source>
        <dbReference type="ARBA" id="ARBA00001936"/>
    </source>
</evidence>
<comment type="subcellular location">
    <subcellularLocation>
        <location evidence="3">Endomembrane system</location>
        <topology evidence="3">Multi-pass membrane protein</topology>
    </subcellularLocation>
</comment>
<feature type="domain" description="STT3/PglB/AglB core" evidence="19">
    <location>
        <begin position="602"/>
        <end position="658"/>
    </location>
</feature>
<evidence type="ECO:0000256" key="16">
    <source>
        <dbReference type="SAM" id="MobiDB-lite"/>
    </source>
</evidence>
<dbReference type="GO" id="GO:0012505">
    <property type="term" value="C:endomembrane system"/>
    <property type="evidence" value="ECO:0007669"/>
    <property type="project" value="UniProtKB-SubCell"/>
</dbReference>
<evidence type="ECO:0000313" key="20">
    <source>
        <dbReference type="EMBL" id="CCC90364.1"/>
    </source>
</evidence>
<feature type="transmembrane region" description="Helical" evidence="17">
    <location>
        <begin position="283"/>
        <end position="301"/>
    </location>
</feature>